<feature type="region of interest" description="Disordered" evidence="4">
    <location>
        <begin position="65"/>
        <end position="110"/>
    </location>
</feature>
<evidence type="ECO:0000256" key="4">
    <source>
        <dbReference type="SAM" id="MobiDB-lite"/>
    </source>
</evidence>
<dbReference type="GO" id="GO:0000166">
    <property type="term" value="F:nucleotide binding"/>
    <property type="evidence" value="ECO:0007669"/>
    <property type="project" value="InterPro"/>
</dbReference>
<reference evidence="7" key="1">
    <citation type="journal article" date="2025" name="Foods">
        <title>Unveiling the Microbial Signatures of Arabica Coffee Cherries: Insights into Ripeness Specific Diversity, Functional Traits, and Implications for Quality and Safety.</title>
        <authorList>
            <consortium name="RefSeq"/>
            <person name="Tenea G.N."/>
            <person name="Cifuentes V."/>
            <person name="Reyes P."/>
            <person name="Cevallos-Vallejos M."/>
        </authorList>
    </citation>
    <scope>NUCLEOTIDE SEQUENCE [LARGE SCALE GENOMIC DNA]</scope>
</reference>
<keyword evidence="7" id="KW-1185">Reference proteome</keyword>
<comment type="similarity">
    <text evidence="1">Belongs to the RMI1 family.</text>
</comment>
<dbReference type="OrthoDB" id="341511at2759"/>
<reference evidence="8" key="2">
    <citation type="submission" date="2025-08" db="UniProtKB">
        <authorList>
            <consortium name="RefSeq"/>
        </authorList>
    </citation>
    <scope>IDENTIFICATION</scope>
    <source>
        <tissue evidence="8">Leaves</tissue>
    </source>
</reference>
<evidence type="ECO:0000259" key="5">
    <source>
        <dbReference type="Pfam" id="PF08585"/>
    </source>
</evidence>
<feature type="compositionally biased region" description="Pro residues" evidence="4">
    <location>
        <begin position="25"/>
        <end position="34"/>
    </location>
</feature>
<dbReference type="GeneID" id="113714764"/>
<gene>
    <name evidence="8" type="primary">LOC113714764</name>
</gene>
<dbReference type="AlphaFoldDB" id="A0A6P6UYG4"/>
<protein>
    <recommendedName>
        <fullName evidence="2">RecQ-mediated genome instability protein 1</fullName>
    </recommendedName>
    <alternativeName>
        <fullName evidence="3">BLM-associated protein of 75 kDa homolog</fullName>
    </alternativeName>
</protein>
<name>A0A6P6UYG4_COFAR</name>
<dbReference type="GO" id="GO:0000724">
    <property type="term" value="P:double-strand break repair via homologous recombination"/>
    <property type="evidence" value="ECO:0007669"/>
    <property type="project" value="TreeGrafter"/>
</dbReference>
<evidence type="ECO:0000313" key="7">
    <source>
        <dbReference type="Proteomes" id="UP001652660"/>
    </source>
</evidence>
<dbReference type="Pfam" id="PF16099">
    <property type="entry name" value="RMI1_C"/>
    <property type="match status" value="1"/>
</dbReference>
<dbReference type="GO" id="GO:0000712">
    <property type="term" value="P:resolution of meiotic recombination intermediates"/>
    <property type="evidence" value="ECO:0007669"/>
    <property type="project" value="TreeGrafter"/>
</dbReference>
<feature type="compositionally biased region" description="Basic and acidic residues" evidence="4">
    <location>
        <begin position="391"/>
        <end position="401"/>
    </location>
</feature>
<dbReference type="InterPro" id="IPR013894">
    <property type="entry name" value="RMI1_OB"/>
</dbReference>
<accession>A0A6P6UYG4</accession>
<dbReference type="GO" id="GO:0016604">
    <property type="term" value="C:nuclear body"/>
    <property type="evidence" value="ECO:0007669"/>
    <property type="project" value="TreeGrafter"/>
</dbReference>
<dbReference type="SMR" id="A0A6P6UYG4"/>
<feature type="compositionally biased region" description="Polar residues" evidence="4">
    <location>
        <begin position="381"/>
        <end position="390"/>
    </location>
</feature>
<dbReference type="SMART" id="SM01161">
    <property type="entry name" value="DUF1767"/>
    <property type="match status" value="1"/>
</dbReference>
<proteinExistence type="inferred from homology"/>
<evidence type="ECO:0000256" key="3">
    <source>
        <dbReference type="ARBA" id="ARBA00077519"/>
    </source>
</evidence>
<feature type="domain" description="RecQ-mediated genome instability protein 1 C-terminal OB-fold" evidence="6">
    <location>
        <begin position="452"/>
        <end position="595"/>
    </location>
</feature>
<dbReference type="InterPro" id="IPR032199">
    <property type="entry name" value="RMI1_C"/>
</dbReference>
<dbReference type="Proteomes" id="UP001652660">
    <property type="component" value="Chromosome 10c"/>
</dbReference>
<organism evidence="7 8">
    <name type="scientific">Coffea arabica</name>
    <name type="common">Arabian coffee</name>
    <dbReference type="NCBI Taxonomy" id="13443"/>
    <lineage>
        <taxon>Eukaryota</taxon>
        <taxon>Viridiplantae</taxon>
        <taxon>Streptophyta</taxon>
        <taxon>Embryophyta</taxon>
        <taxon>Tracheophyta</taxon>
        <taxon>Spermatophyta</taxon>
        <taxon>Magnoliopsida</taxon>
        <taxon>eudicotyledons</taxon>
        <taxon>Gunneridae</taxon>
        <taxon>Pentapetalae</taxon>
        <taxon>asterids</taxon>
        <taxon>lamiids</taxon>
        <taxon>Gentianales</taxon>
        <taxon>Rubiaceae</taxon>
        <taxon>Ixoroideae</taxon>
        <taxon>Gardenieae complex</taxon>
        <taxon>Bertiereae - Coffeeae clade</taxon>
        <taxon>Coffeeae</taxon>
        <taxon>Coffea</taxon>
    </lineage>
</organism>
<feature type="region of interest" description="Disordered" evidence="4">
    <location>
        <begin position="1"/>
        <end position="48"/>
    </location>
</feature>
<dbReference type="Pfam" id="PF08585">
    <property type="entry name" value="RMI1_N_C"/>
    <property type="match status" value="1"/>
</dbReference>
<dbReference type="PANTHER" id="PTHR14790:SF15">
    <property type="entry name" value="RECQ-MEDIATED GENOME INSTABILITY PROTEIN 1"/>
    <property type="match status" value="1"/>
</dbReference>
<dbReference type="InterPro" id="IPR042470">
    <property type="entry name" value="RMI1_N_C_sf"/>
</dbReference>
<dbReference type="Gene3D" id="2.40.50.770">
    <property type="entry name" value="RecQ-mediated genome instability protein Rmi1, C-terminal domain"/>
    <property type="match status" value="1"/>
</dbReference>
<dbReference type="RefSeq" id="XP_027094627.1">
    <property type="nucleotide sequence ID" value="XM_027238826.2"/>
</dbReference>
<evidence type="ECO:0000256" key="1">
    <source>
        <dbReference type="ARBA" id="ARBA00006395"/>
    </source>
</evidence>
<feature type="domain" description="RecQ mediated genome instability protein 1 OB-fold" evidence="5">
    <location>
        <begin position="192"/>
        <end position="303"/>
    </location>
</feature>
<dbReference type="FunFam" id="2.40.50.770:FF:000004">
    <property type="entry name" value="RecQ-mediated instability protein (DUF1767)"/>
    <property type="match status" value="1"/>
</dbReference>
<feature type="region of interest" description="Disordered" evidence="4">
    <location>
        <begin position="364"/>
        <end position="401"/>
    </location>
</feature>
<sequence length="620" mass="67981">MPRRRLRVVSSSSSDEDDDVVSIQPPLPPPPPSHQIPHILPEEASEEEDQIINDDVGTRLQTVTLSSSNSTSNTNSNSHNPTRITEPIPFHISDDDVDDAIMNDVPDPDSINPSTVIGNTNFVSSNPNCDGIDGILRRKGLDLKREWFYGCIGALEREVPGFSGNSDDLVKAKICFQQFLNVDMNFCGAGVLPSNVASLHLVDLKGPFLLQVDEIVNISCPLKDRYKEMAAGVKRCLKLSMTDGVQRISGMEYRPIKALEVLSPAGMKVAICNVNVRRGILMLVPEVIEVLGGKVEELDAARQRLVQEVNKPPRGKRTRTGVVPPLATRATRAAWPAETVNVQEHICNSRTTMPLQVEEPGIASGIPASDGTEDRHRTDAQAISPSATETNEVHMATESEQDVDRINREQNAVSSFMEEAGPNLYSSATTDVQEAHMLDELEHPFLLTGDNESPFTYLASLLAMWAAKQGDVAKVEGKIKCFLTGVKGFQYKRRTTYELLVYIDDGSLISEILIDHNVVQKGIGYSPEEVCAALASSDARRVSEMKETLKQFQSFLVNFEGTMLVEITAASSIPVATEMNQGCPASDAWLLLERLGRCGSAQHQHQHQQNSHLNAIVLSP</sequence>
<evidence type="ECO:0000313" key="8">
    <source>
        <dbReference type="RefSeq" id="XP_027094627.1"/>
    </source>
</evidence>
<dbReference type="GO" id="GO:0031422">
    <property type="term" value="C:RecQ family helicase-topoisomerase III complex"/>
    <property type="evidence" value="ECO:0007669"/>
    <property type="project" value="TreeGrafter"/>
</dbReference>
<evidence type="ECO:0000256" key="2">
    <source>
        <dbReference type="ARBA" id="ARBA00018987"/>
    </source>
</evidence>
<evidence type="ECO:0000259" key="6">
    <source>
        <dbReference type="Pfam" id="PF16099"/>
    </source>
</evidence>
<dbReference type="PANTHER" id="PTHR14790">
    <property type="entry name" value="RECQ-MEDIATED GENOME INSTABILITY PROTEIN 1 RMI1"/>
    <property type="match status" value="1"/>
</dbReference>
<feature type="compositionally biased region" description="Low complexity" evidence="4">
    <location>
        <begin position="66"/>
        <end position="78"/>
    </location>
</feature>